<dbReference type="InterPro" id="IPR001501">
    <property type="entry name" value="Ni-dep_hyd_lsu"/>
</dbReference>
<dbReference type="EMBL" id="JAHCVK010000011">
    <property type="protein sequence ID" value="MBT0654484.1"/>
    <property type="molecule type" value="Genomic_DNA"/>
</dbReference>
<dbReference type="Gene3D" id="1.10.645.10">
    <property type="entry name" value="Cytochrome-c3 Hydrogenase, chain B"/>
    <property type="match status" value="1"/>
</dbReference>
<keyword evidence="1" id="KW-0560">Oxidoreductase</keyword>
<evidence type="ECO:0000313" key="3">
    <source>
        <dbReference type="Proteomes" id="UP000756860"/>
    </source>
</evidence>
<organism evidence="2 3">
    <name type="scientific">Geomobilimonas luticola</name>
    <dbReference type="NCBI Taxonomy" id="1114878"/>
    <lineage>
        <taxon>Bacteria</taxon>
        <taxon>Pseudomonadati</taxon>
        <taxon>Thermodesulfobacteriota</taxon>
        <taxon>Desulfuromonadia</taxon>
        <taxon>Geobacterales</taxon>
        <taxon>Geobacteraceae</taxon>
        <taxon>Geomobilimonas</taxon>
    </lineage>
</organism>
<name>A0ABS5SGI5_9BACT</name>
<dbReference type="InterPro" id="IPR018194">
    <property type="entry name" value="Ni-dep_hyd_lsu_Ni_BS"/>
</dbReference>
<comment type="caution">
    <text evidence="2">The sequence shown here is derived from an EMBL/GenBank/DDBJ whole genome shotgun (WGS) entry which is preliminary data.</text>
</comment>
<keyword evidence="3" id="KW-1185">Reference proteome</keyword>
<evidence type="ECO:0000256" key="1">
    <source>
        <dbReference type="ARBA" id="ARBA00023002"/>
    </source>
</evidence>
<sequence>MGSVLEIKPLSRVEGHGTVRVSLAGRQVESVQLNLIESPRLFEALLVGKPYDELPEIICRICSICSSVHRVTSLQAIEAALGIGISEPTALYRELILAGGQIESHGLHLFCLVLPDYFGIAGFTELAAKAPAEFRAGLRIKAAGNRIQELVGGRLIHPANLVPGGMGKYPARDELKKLRSELQEILPDAVKACEMFATLTPPLHPANFTPPNYLAVQNDDSESLPANLLVTSNGQSIDSTRYRELLTEQVMPHSNAKHSYAGGEIVTVGALSRLNLGVELSSRSAQAFFDARSQLLGAPMPANVLAQGVELVHSVEQGIALIDKLLEMPATSEPRVPFPIHEGNGTAAREAPRGVLIHRYELDSQGICTAADIVTPTAINQAAMERDLYALASILTGVDESELKWQLEMLVRAYDPCISCAVHVVRI</sequence>
<protein>
    <submittedName>
        <fullName evidence="2">Ni/Fe hydrogenase subunit alpha</fullName>
    </submittedName>
</protein>
<evidence type="ECO:0000313" key="2">
    <source>
        <dbReference type="EMBL" id="MBT0654484.1"/>
    </source>
</evidence>
<accession>A0ABS5SGI5</accession>
<dbReference type="PANTHER" id="PTHR43600:SF4">
    <property type="entry name" value="CYTOSOLIC NIFE-HYDROGENASE, ALPHA SUBUNIT"/>
    <property type="match status" value="1"/>
</dbReference>
<dbReference type="RefSeq" id="WP_214176493.1">
    <property type="nucleotide sequence ID" value="NZ_JAHCVK010000011.1"/>
</dbReference>
<dbReference type="PANTHER" id="PTHR43600">
    <property type="entry name" value="COENZYME F420 HYDROGENASE, SUBUNIT ALPHA"/>
    <property type="match status" value="1"/>
</dbReference>
<gene>
    <name evidence="2" type="ORF">KI810_15640</name>
</gene>
<reference evidence="2 3" key="1">
    <citation type="submission" date="2021-05" db="EMBL/GenBank/DDBJ databases">
        <title>The draft genome of Geobacter luticola JCM 17780.</title>
        <authorList>
            <person name="Xu Z."/>
            <person name="Masuda Y."/>
            <person name="Itoh H."/>
            <person name="Senoo K."/>
        </authorList>
    </citation>
    <scope>NUCLEOTIDE SEQUENCE [LARGE SCALE GENOMIC DNA]</scope>
    <source>
        <strain evidence="2 3">JCM 17780</strain>
    </source>
</reference>
<dbReference type="Proteomes" id="UP000756860">
    <property type="component" value="Unassembled WGS sequence"/>
</dbReference>
<dbReference type="SUPFAM" id="SSF56762">
    <property type="entry name" value="HydB/Nqo4-like"/>
    <property type="match status" value="1"/>
</dbReference>
<dbReference type="InterPro" id="IPR029014">
    <property type="entry name" value="NiFe-Hase_large"/>
</dbReference>
<dbReference type="PROSITE" id="PS00508">
    <property type="entry name" value="NI_HGENASE_L_2"/>
    <property type="match status" value="1"/>
</dbReference>
<dbReference type="Pfam" id="PF00374">
    <property type="entry name" value="NiFeSe_Hases"/>
    <property type="match status" value="2"/>
</dbReference>
<proteinExistence type="predicted"/>